<dbReference type="PROSITE" id="PS00108">
    <property type="entry name" value="PROTEIN_KINASE_ST"/>
    <property type="match status" value="1"/>
</dbReference>
<keyword evidence="1 3" id="KW-0547">Nucleotide-binding</keyword>
<protein>
    <recommendedName>
        <fullName evidence="5">Protein kinase domain-containing protein</fullName>
    </recommendedName>
</protein>
<proteinExistence type="inferred from homology"/>
<dbReference type="GO" id="GO:0005737">
    <property type="term" value="C:cytoplasm"/>
    <property type="evidence" value="ECO:0007669"/>
    <property type="project" value="TreeGrafter"/>
</dbReference>
<dbReference type="PANTHER" id="PTHR24348">
    <property type="entry name" value="SERINE/THREONINE-PROTEIN KINASE UNC-51-RELATED"/>
    <property type="match status" value="1"/>
</dbReference>
<dbReference type="GeneID" id="94830731"/>
<dbReference type="GO" id="GO:0005524">
    <property type="term" value="F:ATP binding"/>
    <property type="evidence" value="ECO:0007669"/>
    <property type="project" value="UniProtKB-UniRule"/>
</dbReference>
<evidence type="ECO:0000256" key="3">
    <source>
        <dbReference type="PROSITE-ProRule" id="PRU10141"/>
    </source>
</evidence>
<dbReference type="InterPro" id="IPR045269">
    <property type="entry name" value="Atg1-like"/>
</dbReference>
<dbReference type="SMART" id="SM00220">
    <property type="entry name" value="S_TKc"/>
    <property type="match status" value="1"/>
</dbReference>
<dbReference type="EMBL" id="MLAK01001359">
    <property type="protein sequence ID" value="OHS93959.1"/>
    <property type="molecule type" value="Genomic_DNA"/>
</dbReference>
<dbReference type="InterPro" id="IPR011009">
    <property type="entry name" value="Kinase-like_dom_sf"/>
</dbReference>
<reference evidence="6" key="1">
    <citation type="submission" date="2016-10" db="EMBL/GenBank/DDBJ databases">
        <authorList>
            <person name="Benchimol M."/>
            <person name="Almeida L.G."/>
            <person name="Vasconcelos A.T."/>
            <person name="Perreira-Neves A."/>
            <person name="Rosa I.A."/>
            <person name="Tasca T."/>
            <person name="Bogo M.R."/>
            <person name="de Souza W."/>
        </authorList>
    </citation>
    <scope>NUCLEOTIDE SEQUENCE [LARGE SCALE GENOMIC DNA]</scope>
    <source>
        <strain evidence="6">K</strain>
    </source>
</reference>
<comment type="caution">
    <text evidence="6">The sequence shown here is derived from an EMBL/GenBank/DDBJ whole genome shotgun (WGS) entry which is preliminary data.</text>
</comment>
<dbReference type="GO" id="GO:0010506">
    <property type="term" value="P:regulation of autophagy"/>
    <property type="evidence" value="ECO:0007669"/>
    <property type="project" value="InterPro"/>
</dbReference>
<dbReference type="InterPro" id="IPR000719">
    <property type="entry name" value="Prot_kinase_dom"/>
</dbReference>
<feature type="binding site" evidence="3">
    <location>
        <position position="102"/>
    </location>
    <ligand>
        <name>ATP</name>
        <dbReference type="ChEBI" id="CHEBI:30616"/>
    </ligand>
</feature>
<evidence type="ECO:0000259" key="5">
    <source>
        <dbReference type="PROSITE" id="PS50011"/>
    </source>
</evidence>
<dbReference type="InterPro" id="IPR017441">
    <property type="entry name" value="Protein_kinase_ATP_BS"/>
</dbReference>
<keyword evidence="4" id="KW-0418">Kinase</keyword>
<dbReference type="OrthoDB" id="248923at2759"/>
<dbReference type="PROSITE" id="PS50011">
    <property type="entry name" value="PROTEIN_KINASE_DOM"/>
    <property type="match status" value="1"/>
</dbReference>
<evidence type="ECO:0000313" key="7">
    <source>
        <dbReference type="Proteomes" id="UP000179807"/>
    </source>
</evidence>
<accession>A0A1J4J6Y7</accession>
<dbReference type="Pfam" id="PF00069">
    <property type="entry name" value="Pkinase"/>
    <property type="match status" value="1"/>
</dbReference>
<dbReference type="AlphaFoldDB" id="A0A1J4J6Y7"/>
<name>A0A1J4J6Y7_9EUKA</name>
<gene>
    <name evidence="6" type="ORF">TRFO_11420</name>
</gene>
<evidence type="ECO:0000256" key="1">
    <source>
        <dbReference type="ARBA" id="ARBA00022741"/>
    </source>
</evidence>
<evidence type="ECO:0000256" key="2">
    <source>
        <dbReference type="ARBA" id="ARBA00022840"/>
    </source>
</evidence>
<dbReference type="InterPro" id="IPR008271">
    <property type="entry name" value="Ser/Thr_kinase_AS"/>
</dbReference>
<dbReference type="GO" id="GO:0004674">
    <property type="term" value="F:protein serine/threonine kinase activity"/>
    <property type="evidence" value="ECO:0007669"/>
    <property type="project" value="UniProtKB-KW"/>
</dbReference>
<dbReference type="PROSITE" id="PS00107">
    <property type="entry name" value="PROTEIN_KINASE_ATP"/>
    <property type="match status" value="1"/>
</dbReference>
<feature type="domain" description="Protein kinase" evidence="5">
    <location>
        <begin position="73"/>
        <end position="378"/>
    </location>
</feature>
<dbReference type="PANTHER" id="PTHR24348:SF68">
    <property type="entry name" value="SERINE_THREONINE-PROTEIN KINASE ATG1C"/>
    <property type="match status" value="1"/>
</dbReference>
<dbReference type="Proteomes" id="UP000179807">
    <property type="component" value="Unassembled WGS sequence"/>
</dbReference>
<dbReference type="SUPFAM" id="SSF56112">
    <property type="entry name" value="Protein kinase-like (PK-like)"/>
    <property type="match status" value="1"/>
</dbReference>
<dbReference type="Gene3D" id="3.30.200.20">
    <property type="entry name" value="Phosphorylase Kinase, domain 1"/>
    <property type="match status" value="1"/>
</dbReference>
<comment type="similarity">
    <text evidence="4">Belongs to the protein kinase superfamily.</text>
</comment>
<dbReference type="VEuPathDB" id="TrichDB:TRFO_11420"/>
<dbReference type="RefSeq" id="XP_068347096.1">
    <property type="nucleotide sequence ID" value="XM_068496027.1"/>
</dbReference>
<evidence type="ECO:0000313" key="6">
    <source>
        <dbReference type="EMBL" id="OHS93959.1"/>
    </source>
</evidence>
<sequence>MNTSSFPQLYGNSPPNPALHDIFRRHYASQSRSANPQATRKRRSMIALYQNSTKNQSMNDSDILSPVLMEHGYTLASLIGHGGFSIVYKVIQNDTKIEFAAKCISNDQSIENSGKIDTDKETAKDKLTLNIDFNTEDSKSRFLKKEQTGQIKTENNKANKIHAGSHADLTKAEIDSLKSLNHPNIIKLYDYFESPTHTILILQYCNGGTLDLLIKPGRGLSSRLVVPYMKTILETVRFCHSKNIAHRDIKPHNFFIDGYGRPILGDFGLSRFQASLYSRCTTFGGSALYRSPEIIQHLPHDPFKADIWSLGVLFFQMVSGCDPWPTKDSHAMKYSIINAEYFIPSNVSASVSNVIRLMLTLDPMKRPTADEILGHPLFTTAEDILNIREQQQTVKKGPLCSLVDFSERKTRIPAKVIERGERPRNYSKEPKIHFVRTTK</sequence>
<keyword evidence="2 3" id="KW-0067">ATP-binding</keyword>
<keyword evidence="4" id="KW-0723">Serine/threonine-protein kinase</keyword>
<organism evidence="6 7">
    <name type="scientific">Tritrichomonas foetus</name>
    <dbReference type="NCBI Taxonomy" id="1144522"/>
    <lineage>
        <taxon>Eukaryota</taxon>
        <taxon>Metamonada</taxon>
        <taxon>Parabasalia</taxon>
        <taxon>Tritrichomonadida</taxon>
        <taxon>Tritrichomonadidae</taxon>
        <taxon>Tritrichomonas</taxon>
    </lineage>
</organism>
<keyword evidence="7" id="KW-1185">Reference proteome</keyword>
<keyword evidence="4" id="KW-0808">Transferase</keyword>
<dbReference type="FunFam" id="1.10.510.10:FF:000571">
    <property type="entry name" value="Maternal embryonic leucine zipper kinase"/>
    <property type="match status" value="1"/>
</dbReference>
<evidence type="ECO:0000256" key="4">
    <source>
        <dbReference type="RuleBase" id="RU000304"/>
    </source>
</evidence>
<dbReference type="Gene3D" id="1.10.510.10">
    <property type="entry name" value="Transferase(Phosphotransferase) domain 1"/>
    <property type="match status" value="1"/>
</dbReference>